<dbReference type="Proteomes" id="UP000428260">
    <property type="component" value="Chromosome"/>
</dbReference>
<keyword evidence="3" id="KW-0328">Glycosyltransferase</keyword>
<gene>
    <name evidence="7" type="ORF">GM418_23085</name>
</gene>
<keyword evidence="8" id="KW-1185">Reference proteome</keyword>
<dbReference type="RefSeq" id="WP_158869573.1">
    <property type="nucleotide sequence ID" value="NZ_CP046401.1"/>
</dbReference>
<accession>A0A6I6JZ64</accession>
<name>A0A6I6JZ64_9BACT</name>
<evidence type="ECO:0000256" key="5">
    <source>
        <dbReference type="ARBA" id="ARBA00022842"/>
    </source>
</evidence>
<comment type="similarity">
    <text evidence="2">Belongs to the glycosyltransferase 2 family.</text>
</comment>
<sequence>MNKITAIVCTYNEEKTIEEVASTVADYFFDEVIIVNDGSTDKTDYILKRISKYYNFKYIVLPENKGKGFAMATGIQNTNGDIIMFIDADLSKLREGHFLKLITPIKNKEADMVLGQPTETLINYRINPFKSFTGQRCLLKEDILPILKIERNTIWGRDIN</sequence>
<evidence type="ECO:0000256" key="2">
    <source>
        <dbReference type="ARBA" id="ARBA00006739"/>
    </source>
</evidence>
<dbReference type="CDD" id="cd04179">
    <property type="entry name" value="DPM_DPG-synthase_like"/>
    <property type="match status" value="1"/>
</dbReference>
<dbReference type="InterPro" id="IPR029044">
    <property type="entry name" value="Nucleotide-diphossugar_trans"/>
</dbReference>
<dbReference type="AlphaFoldDB" id="A0A6I6JZ64"/>
<evidence type="ECO:0000313" key="8">
    <source>
        <dbReference type="Proteomes" id="UP000428260"/>
    </source>
</evidence>
<dbReference type="KEGG" id="mcos:GM418_23085"/>
<keyword evidence="4 7" id="KW-0808">Transferase</keyword>
<dbReference type="InterPro" id="IPR050256">
    <property type="entry name" value="Glycosyltransferase_2"/>
</dbReference>
<evidence type="ECO:0000256" key="1">
    <source>
        <dbReference type="ARBA" id="ARBA00001946"/>
    </source>
</evidence>
<dbReference type="InterPro" id="IPR001173">
    <property type="entry name" value="Glyco_trans_2-like"/>
</dbReference>
<feature type="domain" description="Glycosyltransferase 2-like" evidence="6">
    <location>
        <begin position="6"/>
        <end position="123"/>
    </location>
</feature>
<dbReference type="GO" id="GO:0016757">
    <property type="term" value="F:glycosyltransferase activity"/>
    <property type="evidence" value="ECO:0007669"/>
    <property type="project" value="UniProtKB-KW"/>
</dbReference>
<dbReference type="Pfam" id="PF00535">
    <property type="entry name" value="Glycos_transf_2"/>
    <property type="match status" value="1"/>
</dbReference>
<dbReference type="EMBL" id="CP046401">
    <property type="protein sequence ID" value="QGY46440.1"/>
    <property type="molecule type" value="Genomic_DNA"/>
</dbReference>
<dbReference type="PANTHER" id="PTHR48090">
    <property type="entry name" value="UNDECAPRENYL-PHOSPHATE 4-DEOXY-4-FORMAMIDO-L-ARABINOSE TRANSFERASE-RELATED"/>
    <property type="match status" value="1"/>
</dbReference>
<evidence type="ECO:0000256" key="3">
    <source>
        <dbReference type="ARBA" id="ARBA00022676"/>
    </source>
</evidence>
<dbReference type="SUPFAM" id="SSF53448">
    <property type="entry name" value="Nucleotide-diphospho-sugar transferases"/>
    <property type="match status" value="1"/>
</dbReference>
<dbReference type="Gene3D" id="3.90.550.10">
    <property type="entry name" value="Spore Coat Polysaccharide Biosynthesis Protein SpsA, Chain A"/>
    <property type="match status" value="1"/>
</dbReference>
<evidence type="ECO:0000313" key="7">
    <source>
        <dbReference type="EMBL" id="QGY46440.1"/>
    </source>
</evidence>
<evidence type="ECO:0000256" key="4">
    <source>
        <dbReference type="ARBA" id="ARBA00022679"/>
    </source>
</evidence>
<comment type="cofactor">
    <cofactor evidence="1">
        <name>Mg(2+)</name>
        <dbReference type="ChEBI" id="CHEBI:18420"/>
    </cofactor>
</comment>
<organism evidence="7 8">
    <name type="scientific">Maribellus comscasis</name>
    <dbReference type="NCBI Taxonomy" id="2681766"/>
    <lineage>
        <taxon>Bacteria</taxon>
        <taxon>Pseudomonadati</taxon>
        <taxon>Bacteroidota</taxon>
        <taxon>Bacteroidia</taxon>
        <taxon>Marinilabiliales</taxon>
        <taxon>Prolixibacteraceae</taxon>
        <taxon>Maribellus</taxon>
    </lineage>
</organism>
<proteinExistence type="inferred from homology"/>
<protein>
    <submittedName>
        <fullName evidence="7">Glycosyltransferase</fullName>
    </submittedName>
</protein>
<keyword evidence="5" id="KW-0460">Magnesium</keyword>
<reference evidence="7 8" key="1">
    <citation type="submission" date="2019-11" db="EMBL/GenBank/DDBJ databases">
        <authorList>
            <person name="Zheng R.K."/>
            <person name="Sun C.M."/>
        </authorList>
    </citation>
    <scope>NUCLEOTIDE SEQUENCE [LARGE SCALE GENOMIC DNA]</scope>
    <source>
        <strain evidence="7 8">WC007</strain>
    </source>
</reference>
<dbReference type="PANTHER" id="PTHR48090:SF10">
    <property type="entry name" value="GLUCOSYL-3-PHOSPHOGLYCERATE SYNTHASE"/>
    <property type="match status" value="1"/>
</dbReference>
<evidence type="ECO:0000259" key="6">
    <source>
        <dbReference type="Pfam" id="PF00535"/>
    </source>
</evidence>